<protein>
    <submittedName>
        <fullName evidence="12">PD-(D/E)XK nuclease family protein</fullName>
    </submittedName>
</protein>
<dbReference type="SUPFAM" id="SSF52540">
    <property type="entry name" value="P-loop containing nucleoside triphosphate hydrolases"/>
    <property type="match status" value="1"/>
</dbReference>
<reference evidence="13" key="1">
    <citation type="journal article" date="2019" name="Int. J. Syst. Evol. Microbiol.">
        <title>The Global Catalogue of Microorganisms (GCM) 10K type strain sequencing project: providing services to taxonomists for standard genome sequencing and annotation.</title>
        <authorList>
            <consortium name="The Broad Institute Genomics Platform"/>
            <consortium name="The Broad Institute Genome Sequencing Center for Infectious Disease"/>
            <person name="Wu L."/>
            <person name="Ma J."/>
        </authorList>
    </citation>
    <scope>NUCLEOTIDE SEQUENCE [LARGE SCALE GENOMIC DNA]</scope>
    <source>
        <strain evidence="13">CCM 8604</strain>
    </source>
</reference>
<evidence type="ECO:0000256" key="4">
    <source>
        <dbReference type="ARBA" id="ARBA00022801"/>
    </source>
</evidence>
<dbReference type="InterPro" id="IPR011604">
    <property type="entry name" value="PDDEXK-like_dom_sf"/>
</dbReference>
<comment type="caution">
    <text evidence="12">The sequence shown here is derived from an EMBL/GenBank/DDBJ whole genome shotgun (WGS) entry which is preliminary data.</text>
</comment>
<dbReference type="InterPro" id="IPR027417">
    <property type="entry name" value="P-loop_NTPase"/>
</dbReference>
<dbReference type="Gene3D" id="3.90.320.10">
    <property type="match status" value="1"/>
</dbReference>
<dbReference type="Pfam" id="PF12705">
    <property type="entry name" value="PDDEXK_1"/>
    <property type="match status" value="1"/>
</dbReference>
<evidence type="ECO:0000259" key="11">
    <source>
        <dbReference type="Pfam" id="PF12705"/>
    </source>
</evidence>
<dbReference type="PANTHER" id="PTHR11070">
    <property type="entry name" value="UVRD / RECB / PCRA DNA HELICASE FAMILY MEMBER"/>
    <property type="match status" value="1"/>
</dbReference>
<evidence type="ECO:0000313" key="12">
    <source>
        <dbReference type="EMBL" id="MFD0704771.1"/>
    </source>
</evidence>
<keyword evidence="5" id="KW-0347">Helicase</keyword>
<evidence type="ECO:0000256" key="3">
    <source>
        <dbReference type="ARBA" id="ARBA00022763"/>
    </source>
</evidence>
<dbReference type="SUPFAM" id="SSF52980">
    <property type="entry name" value="Restriction endonuclease-like"/>
    <property type="match status" value="1"/>
</dbReference>
<dbReference type="PANTHER" id="PTHR11070:SF59">
    <property type="entry name" value="DNA 3'-5' HELICASE"/>
    <property type="match status" value="1"/>
</dbReference>
<evidence type="ECO:0000256" key="5">
    <source>
        <dbReference type="ARBA" id="ARBA00022806"/>
    </source>
</evidence>
<accession>A0ABW2Y4T1</accession>
<evidence type="ECO:0000256" key="7">
    <source>
        <dbReference type="ARBA" id="ARBA00022840"/>
    </source>
</evidence>
<keyword evidence="1" id="KW-0540">Nuclease</keyword>
<organism evidence="12 13">
    <name type="scientific">Alloscardovia venturai</name>
    <dbReference type="NCBI Taxonomy" id="1769421"/>
    <lineage>
        <taxon>Bacteria</taxon>
        <taxon>Bacillati</taxon>
        <taxon>Actinomycetota</taxon>
        <taxon>Actinomycetes</taxon>
        <taxon>Bifidobacteriales</taxon>
        <taxon>Bifidobacteriaceae</taxon>
        <taxon>Alloscardovia</taxon>
    </lineage>
</organism>
<evidence type="ECO:0000256" key="1">
    <source>
        <dbReference type="ARBA" id="ARBA00022722"/>
    </source>
</evidence>
<gene>
    <name evidence="12" type="ORF">ACFQY8_03285</name>
</gene>
<name>A0ABW2Y4T1_9BIFI</name>
<dbReference type="InterPro" id="IPR000212">
    <property type="entry name" value="DNA_helicase_UvrD/REP"/>
</dbReference>
<feature type="region of interest" description="Disordered" evidence="9">
    <location>
        <begin position="600"/>
        <end position="626"/>
    </location>
</feature>
<evidence type="ECO:0000256" key="6">
    <source>
        <dbReference type="ARBA" id="ARBA00022839"/>
    </source>
</evidence>
<feature type="compositionally biased region" description="Low complexity" evidence="9">
    <location>
        <begin position="703"/>
        <end position="714"/>
    </location>
</feature>
<dbReference type="EMBL" id="JBHTHQ010000016">
    <property type="protein sequence ID" value="MFD0704771.1"/>
    <property type="molecule type" value="Genomic_DNA"/>
</dbReference>
<dbReference type="InterPro" id="IPR014016">
    <property type="entry name" value="UvrD-like_ATP-bd"/>
</dbReference>
<evidence type="ECO:0000313" key="13">
    <source>
        <dbReference type="Proteomes" id="UP001597036"/>
    </source>
</evidence>
<feature type="compositionally biased region" description="Basic and acidic residues" evidence="9">
    <location>
        <begin position="23"/>
        <end position="44"/>
    </location>
</feature>
<feature type="domain" description="UvrD-like helicase ATP-binding" evidence="10">
    <location>
        <begin position="42"/>
        <end position="353"/>
    </location>
</feature>
<evidence type="ECO:0000256" key="8">
    <source>
        <dbReference type="ARBA" id="ARBA00023204"/>
    </source>
</evidence>
<dbReference type="InterPro" id="IPR011335">
    <property type="entry name" value="Restrct_endonuc-II-like"/>
</dbReference>
<keyword evidence="7" id="KW-0067">ATP-binding</keyword>
<keyword evidence="6" id="KW-0269">Exonuclease</keyword>
<proteinExistence type="predicted"/>
<dbReference type="Gene3D" id="3.40.50.300">
    <property type="entry name" value="P-loop containing nucleotide triphosphate hydrolases"/>
    <property type="match status" value="2"/>
</dbReference>
<dbReference type="RefSeq" id="WP_377938485.1">
    <property type="nucleotide sequence ID" value="NZ_JBHTHQ010000016.1"/>
</dbReference>
<dbReference type="Proteomes" id="UP001597036">
    <property type="component" value="Unassembled WGS sequence"/>
</dbReference>
<keyword evidence="4" id="KW-0378">Hydrolase</keyword>
<sequence>MAKISVSHAKEAIVASFTEPIDELERRENQDNHDEQGSHGKKEAPSFLVTGAPRSGKSTLALDVIVEAARTFGSDNVILAVTNRTIADEANRQILRRLKVSAQRRMATTLSALAFRILEERQFLLKNPSPKLINGAEQMAALRAIFDRHTQHVRVGELCDTCMLLRSYFVGSSASRDASPSDTLSLFEANITPVFLQQLRDMLARMNELGASHTKQEQILTAVMRTNSDPAQQYAREFTQLQFRLSFALRKEYAQEIIKQFESGKVRGEDGEAQLMLDSSRLLHEAAMTFARGEAYKLGICAPDVVVVDDAHELTLAGAFLLTELHKAGTRIVLIGNPDESVLGFRGAFPEFIWHKVSQDSSQNEHETLGFLPENFAQLGAIRIDLKSCYKLDDMRYKDVVASRVALNIPSALETDIPLPQRAQKFPDFDKSARSGEMLSALIGEQESAGKDDSLSGHIFHSAREEETFVINSLMCERSLNQRSWNDMAIIVHDNSTARLYGSHLQDMGVPVRYSAVTKPLSEDPVALGLFAPIQLALKPWQAYESCDELLADTHRLLRQFATSPFVLDDEGHPSLTPHHVDTALNAIATIINAWQSGQTQRAERTHQERQTDFAKHPDDTGSAPHSFGTIVEGWNRVCAHFNVSTSDYPLTGSALTVLLLRADREVSEIIMRVMSAMRGEYDADKKSIEKLLTMRDACAKPQTTQSQTGQSKSQTREQSEEAAGAADSAEILTMLWNVWAASGVARSWQAKALDFSDFAERLRYNEWLDNAMRLFDYANQKNAHMSMLQFIEHVMTLEISADSLAQLAPHNEAVTVMTPASAVARTWDVVWMSGLQQGTWPNLAVRNTMFGTDDLADVMMYGAIMHDTHSRVLDVLHAEKRSFLVALTRASCKLHMSAVWDQDTSPSDFLYEYAFEIFPRVSKMEDADFTSVPVVSLNSQSLEDELGTPALASVGDVVRQARVSIVQDMIRGELTDRGRDALSALDYLRSRGVQSADPKKWNFVHRATEASQERNDAENDSIYSQVQEVRLSPSNVEQIWGCPICYRLDQKLSGPRAGTAATSFGTVIHAVAQWASEEMHFDSTEFYHETLAQLGSDAVVIDDVARQMKARYDEIKPTQDLDVQTSEYIRQRRNDAVAQDILTNIAHYYIMAHNPALASNDKFHPPYLPLSGSEIEKEFDARFTMEDIRFAYNAIDERVSLNPHEFSQLMTMLVGGMPEGYDYDTVVHVHGFIDRVEKHGSATYVVDFKTGNKAHNLSGQANDLQLVCYQLGLTFGENVCHNDAERSAIFANAPLIDMCALFDVKHENVPAMSRGEGFAKYQPALFENGHIATSSAGRSYAKVNSAVWGGIIHYDEKILSDDNGVSEAARNRISSELMYADEDRTLYVLTLIARVFYAAACLKSETIEVRDVHDPHKRAFCQYKDVCPVCADENNSVMEEWL</sequence>
<dbReference type="Pfam" id="PF00580">
    <property type="entry name" value="UvrD-helicase"/>
    <property type="match status" value="1"/>
</dbReference>
<keyword evidence="8" id="KW-0234">DNA repair</keyword>
<evidence type="ECO:0000256" key="2">
    <source>
        <dbReference type="ARBA" id="ARBA00022741"/>
    </source>
</evidence>
<evidence type="ECO:0000256" key="9">
    <source>
        <dbReference type="SAM" id="MobiDB-lite"/>
    </source>
</evidence>
<feature type="domain" description="PD-(D/E)XK endonuclease-like" evidence="11">
    <location>
        <begin position="1031"/>
        <end position="1429"/>
    </location>
</feature>
<dbReference type="InterPro" id="IPR038726">
    <property type="entry name" value="PDDEXK_AddAB-type"/>
</dbReference>
<keyword evidence="3" id="KW-0227">DNA damage</keyword>
<keyword evidence="2" id="KW-0547">Nucleotide-binding</keyword>
<evidence type="ECO:0000259" key="10">
    <source>
        <dbReference type="Pfam" id="PF00580"/>
    </source>
</evidence>
<feature type="region of interest" description="Disordered" evidence="9">
    <location>
        <begin position="20"/>
        <end position="50"/>
    </location>
</feature>
<feature type="region of interest" description="Disordered" evidence="9">
    <location>
        <begin position="700"/>
        <end position="726"/>
    </location>
</feature>
<feature type="compositionally biased region" description="Basic and acidic residues" evidence="9">
    <location>
        <begin position="602"/>
        <end position="620"/>
    </location>
</feature>
<keyword evidence="13" id="KW-1185">Reference proteome</keyword>